<dbReference type="InterPro" id="IPR000673">
    <property type="entry name" value="Sig_transdc_resp-reg_Me-estase"/>
</dbReference>
<dbReference type="EC" id="3.1.1.61" evidence="3"/>
<feature type="active site" evidence="5">
    <location>
        <position position="189"/>
    </location>
</feature>
<feature type="active site" evidence="5">
    <location>
        <position position="218"/>
    </location>
</feature>
<keyword evidence="6" id="KW-0597">Phosphoprotein</keyword>
<dbReference type="GO" id="GO:0005737">
    <property type="term" value="C:cytoplasm"/>
    <property type="evidence" value="ECO:0007669"/>
    <property type="project" value="InterPro"/>
</dbReference>
<name>A0A2V3U983_9HYPH</name>
<evidence type="ECO:0000256" key="2">
    <source>
        <dbReference type="ARBA" id="ARBA00022801"/>
    </source>
</evidence>
<dbReference type="EMBL" id="QJJK01000004">
    <property type="protein sequence ID" value="PXW60366.1"/>
    <property type="molecule type" value="Genomic_DNA"/>
</dbReference>
<dbReference type="SUPFAM" id="SSF52172">
    <property type="entry name" value="CheY-like"/>
    <property type="match status" value="1"/>
</dbReference>
<dbReference type="Pfam" id="PF01339">
    <property type="entry name" value="CheB_methylest"/>
    <property type="match status" value="1"/>
</dbReference>
<comment type="caution">
    <text evidence="7">The sequence shown here is derived from an EMBL/GenBank/DDBJ whole genome shotgun (WGS) entry which is preliminary data.</text>
</comment>
<dbReference type="PANTHER" id="PTHR42872">
    <property type="entry name" value="PROTEIN-GLUTAMATE METHYLESTERASE/PROTEIN-GLUTAMINE GLUTAMINASE"/>
    <property type="match status" value="1"/>
</dbReference>
<evidence type="ECO:0000313" key="8">
    <source>
        <dbReference type="Proteomes" id="UP000248021"/>
    </source>
</evidence>
<reference evidence="7 8" key="1">
    <citation type="submission" date="2018-05" db="EMBL/GenBank/DDBJ databases">
        <title>Genomic Encyclopedia of Type Strains, Phase IV (KMG-IV): sequencing the most valuable type-strain genomes for metagenomic binning, comparative biology and taxonomic classification.</title>
        <authorList>
            <person name="Goeker M."/>
        </authorList>
    </citation>
    <scope>NUCLEOTIDE SEQUENCE [LARGE SCALE GENOMIC DNA]</scope>
    <source>
        <strain evidence="7 8">DSM 6462</strain>
    </source>
</reference>
<dbReference type="InterPro" id="IPR008248">
    <property type="entry name" value="CheB-like"/>
</dbReference>
<dbReference type="GO" id="GO:0006935">
    <property type="term" value="P:chemotaxis"/>
    <property type="evidence" value="ECO:0007669"/>
    <property type="project" value="UniProtKB-UniRule"/>
</dbReference>
<keyword evidence="2 5" id="KW-0378">Hydrolase</keyword>
<dbReference type="AlphaFoldDB" id="A0A2V3U983"/>
<evidence type="ECO:0000256" key="6">
    <source>
        <dbReference type="PROSITE-ProRule" id="PRU00169"/>
    </source>
</evidence>
<dbReference type="InterPro" id="IPR035909">
    <property type="entry name" value="CheB_C"/>
</dbReference>
<keyword evidence="8" id="KW-1185">Reference proteome</keyword>
<dbReference type="InterPro" id="IPR001789">
    <property type="entry name" value="Sig_transdc_resp-reg_receiver"/>
</dbReference>
<dbReference type="Gene3D" id="3.40.50.2300">
    <property type="match status" value="1"/>
</dbReference>
<feature type="modified residue" description="4-aspartylphosphate" evidence="6">
    <location>
        <position position="78"/>
    </location>
</feature>
<dbReference type="PIRSF" id="PIRSF000876">
    <property type="entry name" value="RR_chemtxs_CheB"/>
    <property type="match status" value="1"/>
</dbReference>
<proteinExistence type="predicted"/>
<dbReference type="CDD" id="cd16432">
    <property type="entry name" value="CheB_Rec"/>
    <property type="match status" value="1"/>
</dbReference>
<evidence type="ECO:0000256" key="1">
    <source>
        <dbReference type="ARBA" id="ARBA00022500"/>
    </source>
</evidence>
<dbReference type="PROSITE" id="PS50110">
    <property type="entry name" value="RESPONSE_REGULATORY"/>
    <property type="match status" value="1"/>
</dbReference>
<accession>A0A2V3U983</accession>
<gene>
    <name evidence="7" type="ORF">C7450_104421</name>
</gene>
<dbReference type="Proteomes" id="UP000248021">
    <property type="component" value="Unassembled WGS sequence"/>
</dbReference>
<dbReference type="Gene3D" id="3.40.50.180">
    <property type="entry name" value="Methylesterase CheB, C-terminal domain"/>
    <property type="match status" value="1"/>
</dbReference>
<dbReference type="SUPFAM" id="SSF52738">
    <property type="entry name" value="Methylesterase CheB, C-terminal domain"/>
    <property type="match status" value="1"/>
</dbReference>
<evidence type="ECO:0000256" key="3">
    <source>
        <dbReference type="ARBA" id="ARBA00039140"/>
    </source>
</evidence>
<sequence length="376" mass="38759">MRCASIGSPRRIAEGGLPASQRKPEGAVRVMVVGATSVFDAAAVGRMRQTVDVVAAFPTISGVLDDIDRIDPDVVLLDVTSGTFDGMAALQLILAVKPAVAVIVMTVDTPQSVDLSLRCLSRGAAADIVLPLRARGKGVREARDTFVDALLGKIREVATRPHGRLSMVIPNVRRPEPGCCPRCIVIGASTGGPQALAVVMRDLGPALVASVPIIILQHMPAILIDGLANQIGALCGCKAAEVADGDQIRPGAIYVAPGHRHLRLRKAGETIVAWLDDSPPVNSCKPSADLLLGDAAEVYGSAVLAIILTGMGQDGLGGATALSAAGAPILVQDEATSTVWGMPGSVARAGLASAVVPLDRIAAVARGYWPDVMPND</sequence>
<keyword evidence="1 5" id="KW-0145">Chemotaxis</keyword>
<comment type="catalytic activity">
    <reaction evidence="4">
        <text>[protein]-L-glutamate 5-O-methyl ester + H2O = L-glutamyl-[protein] + methanol + H(+)</text>
        <dbReference type="Rhea" id="RHEA:23236"/>
        <dbReference type="Rhea" id="RHEA-COMP:10208"/>
        <dbReference type="Rhea" id="RHEA-COMP:10311"/>
        <dbReference type="ChEBI" id="CHEBI:15377"/>
        <dbReference type="ChEBI" id="CHEBI:15378"/>
        <dbReference type="ChEBI" id="CHEBI:17790"/>
        <dbReference type="ChEBI" id="CHEBI:29973"/>
        <dbReference type="ChEBI" id="CHEBI:82795"/>
        <dbReference type="EC" id="3.1.1.61"/>
    </reaction>
</comment>
<dbReference type="PROSITE" id="PS50122">
    <property type="entry name" value="CHEB"/>
    <property type="match status" value="1"/>
</dbReference>
<dbReference type="GO" id="GO:0008984">
    <property type="term" value="F:protein-glutamate methylesterase activity"/>
    <property type="evidence" value="ECO:0007669"/>
    <property type="project" value="UniProtKB-EC"/>
</dbReference>
<dbReference type="PANTHER" id="PTHR42872:SF3">
    <property type="entry name" value="PROTEIN-GLUTAMATE METHYLESTERASE_PROTEIN-GLUTAMINE GLUTAMINASE 1"/>
    <property type="match status" value="1"/>
</dbReference>
<organism evidence="7 8">
    <name type="scientific">Chelatococcus asaccharovorans</name>
    <dbReference type="NCBI Taxonomy" id="28210"/>
    <lineage>
        <taxon>Bacteria</taxon>
        <taxon>Pseudomonadati</taxon>
        <taxon>Pseudomonadota</taxon>
        <taxon>Alphaproteobacteria</taxon>
        <taxon>Hyphomicrobiales</taxon>
        <taxon>Chelatococcaceae</taxon>
        <taxon>Chelatococcus</taxon>
    </lineage>
</organism>
<protein>
    <recommendedName>
        <fullName evidence="3">protein-glutamate methylesterase</fullName>
        <ecNumber evidence="3">3.1.1.61</ecNumber>
    </recommendedName>
</protein>
<dbReference type="InterPro" id="IPR011006">
    <property type="entry name" value="CheY-like_superfamily"/>
</dbReference>
<dbReference type="GO" id="GO:0000156">
    <property type="term" value="F:phosphorelay response regulator activity"/>
    <property type="evidence" value="ECO:0007669"/>
    <property type="project" value="InterPro"/>
</dbReference>
<evidence type="ECO:0000313" key="7">
    <source>
        <dbReference type="EMBL" id="PXW60366.1"/>
    </source>
</evidence>
<evidence type="ECO:0000256" key="5">
    <source>
        <dbReference type="PROSITE-ProRule" id="PRU00050"/>
    </source>
</evidence>
<feature type="active site" evidence="5">
    <location>
        <position position="314"/>
    </location>
</feature>
<evidence type="ECO:0000256" key="4">
    <source>
        <dbReference type="ARBA" id="ARBA00048267"/>
    </source>
</evidence>